<evidence type="ECO:0000259" key="7">
    <source>
        <dbReference type="Pfam" id="PF00590"/>
    </source>
</evidence>
<dbReference type="GO" id="GO:0019354">
    <property type="term" value="P:siroheme biosynthetic process"/>
    <property type="evidence" value="ECO:0007669"/>
    <property type="project" value="InterPro"/>
</dbReference>
<evidence type="ECO:0000256" key="4">
    <source>
        <dbReference type="ARBA" id="ARBA00022691"/>
    </source>
</evidence>
<gene>
    <name evidence="8" type="primary">cobA</name>
    <name evidence="8" type="ORF">D3791_04960</name>
</gene>
<dbReference type="InterPro" id="IPR000878">
    <property type="entry name" value="4pyrrol_Mease"/>
</dbReference>
<evidence type="ECO:0000313" key="9">
    <source>
        <dbReference type="Proteomes" id="UP000502331"/>
    </source>
</evidence>
<proteinExistence type="inferred from homology"/>
<accession>A0A6H0SFV7</accession>
<dbReference type="InterPro" id="IPR014776">
    <property type="entry name" value="4pyrrole_Mease_sub2"/>
</dbReference>
<comment type="similarity">
    <text evidence="6">Belongs to the precorrin methyltransferase family.</text>
</comment>
<dbReference type="CDD" id="cd11642">
    <property type="entry name" value="SUMT"/>
    <property type="match status" value="1"/>
</dbReference>
<dbReference type="InterPro" id="IPR003043">
    <property type="entry name" value="Uropor_MeTrfase_CS"/>
</dbReference>
<dbReference type="PANTHER" id="PTHR45790:SF3">
    <property type="entry name" value="S-ADENOSYL-L-METHIONINE-DEPENDENT UROPORPHYRINOGEN III METHYLTRANSFERASE, CHLOROPLASTIC"/>
    <property type="match status" value="1"/>
</dbReference>
<feature type="domain" description="Tetrapyrrole methylase" evidence="7">
    <location>
        <begin position="152"/>
        <end position="359"/>
    </location>
</feature>
<dbReference type="EMBL" id="CP032549">
    <property type="protein sequence ID" value="QIV86532.1"/>
    <property type="molecule type" value="Genomic_DNA"/>
</dbReference>
<reference evidence="8 9" key="1">
    <citation type="submission" date="2018-09" db="EMBL/GenBank/DDBJ databases">
        <title>Glutamicibacter mishrai S5-52T (LMG 29155T = KCTC 39846T).</title>
        <authorList>
            <person name="Das S.K."/>
        </authorList>
    </citation>
    <scope>NUCLEOTIDE SEQUENCE [LARGE SCALE GENOMIC DNA]</scope>
    <source>
        <strain evidence="8 9">S5-52</strain>
    </source>
</reference>
<organism evidence="8 9">
    <name type="scientific">Glutamicibacter mishrai</name>
    <dbReference type="NCBI Taxonomy" id="1775880"/>
    <lineage>
        <taxon>Bacteria</taxon>
        <taxon>Bacillati</taxon>
        <taxon>Actinomycetota</taxon>
        <taxon>Actinomycetes</taxon>
        <taxon>Micrococcales</taxon>
        <taxon>Micrococcaceae</taxon>
        <taxon>Glutamicibacter</taxon>
    </lineage>
</organism>
<protein>
    <recommendedName>
        <fullName evidence="1">uroporphyrinogen-III C-methyltransferase</fullName>
        <ecNumber evidence="1">2.1.1.107</ecNumber>
    </recommendedName>
</protein>
<keyword evidence="9" id="KW-1185">Reference proteome</keyword>
<dbReference type="AlphaFoldDB" id="A0A6H0SFV7"/>
<dbReference type="Proteomes" id="UP000502331">
    <property type="component" value="Chromosome"/>
</dbReference>
<evidence type="ECO:0000256" key="3">
    <source>
        <dbReference type="ARBA" id="ARBA00022679"/>
    </source>
</evidence>
<evidence type="ECO:0000313" key="8">
    <source>
        <dbReference type="EMBL" id="QIV86532.1"/>
    </source>
</evidence>
<dbReference type="InterPro" id="IPR014777">
    <property type="entry name" value="4pyrrole_Mease_sub1"/>
</dbReference>
<evidence type="ECO:0000256" key="2">
    <source>
        <dbReference type="ARBA" id="ARBA00022603"/>
    </source>
</evidence>
<dbReference type="GO" id="GO:0032259">
    <property type="term" value="P:methylation"/>
    <property type="evidence" value="ECO:0007669"/>
    <property type="project" value="UniProtKB-KW"/>
</dbReference>
<evidence type="ECO:0000256" key="6">
    <source>
        <dbReference type="RuleBase" id="RU003960"/>
    </source>
</evidence>
<name>A0A6H0SFV7_9MICC</name>
<keyword evidence="2 6" id="KW-0489">Methyltransferase</keyword>
<dbReference type="Pfam" id="PF00590">
    <property type="entry name" value="TP_methylase"/>
    <property type="match status" value="1"/>
</dbReference>
<dbReference type="InterPro" id="IPR035996">
    <property type="entry name" value="4pyrrol_Methylase_sf"/>
</dbReference>
<keyword evidence="4" id="KW-0949">S-adenosyl-L-methionine</keyword>
<dbReference type="GO" id="GO:0004851">
    <property type="term" value="F:uroporphyrin-III C-methyltransferase activity"/>
    <property type="evidence" value="ECO:0007669"/>
    <property type="project" value="UniProtKB-EC"/>
</dbReference>
<evidence type="ECO:0000256" key="5">
    <source>
        <dbReference type="ARBA" id="ARBA00023244"/>
    </source>
</evidence>
<dbReference type="Gene3D" id="3.40.1010.10">
    <property type="entry name" value="Cobalt-precorrin-4 Transmethylase, Domain 1"/>
    <property type="match status" value="1"/>
</dbReference>
<dbReference type="FunFam" id="3.40.1010.10:FF:000001">
    <property type="entry name" value="Siroheme synthase"/>
    <property type="match status" value="1"/>
</dbReference>
<dbReference type="PANTHER" id="PTHR45790">
    <property type="entry name" value="SIROHEME SYNTHASE-RELATED"/>
    <property type="match status" value="1"/>
</dbReference>
<dbReference type="EC" id="2.1.1.107" evidence="1"/>
<sequence length="400" mass="41229">MVLVFHPADSKISRRLTFGPKPSYSAGNICDTYGKSGGPTLGRTHTFQGASHVIQEKPARIEAVMIGIDLELSQCMVLIAGSLSASSTTAERFRAEGCTLLFAEDAPQALEQLGQAGLLVICDPDPQRFEQVVAAAKVPVLRAAPSTATGSITLLGGGPGALDLMTLRGVRALAEAQVVFADRLGPSEHLSVLAPHAKIIDAGKLPGHHKLTQRQIEAMMIEAAQAGAKVVRLKGGDPFVFGRGFEEVAAATAAKIPVSVIPGLSSCITVPAAAGIPVTARGVNTMFTVVSGHDPLTTGQLEHLAKLGGTIVILMGMGTIEQTVSGLLQVGMPADMPCAIVQSGTTQVQSTSHAPLSKLAAAARSHSNPAVIVIGEVADLPQSLLNAAPHTSAEPILENA</sequence>
<dbReference type="NCBIfam" id="TIGR01469">
    <property type="entry name" value="cobA_cysG_Cterm"/>
    <property type="match status" value="1"/>
</dbReference>
<dbReference type="SUPFAM" id="SSF53790">
    <property type="entry name" value="Tetrapyrrole methylase"/>
    <property type="match status" value="1"/>
</dbReference>
<dbReference type="InterPro" id="IPR050161">
    <property type="entry name" value="Siro_Cobalamin_biosynth"/>
</dbReference>
<dbReference type="PROSITE" id="PS00840">
    <property type="entry name" value="SUMT_2"/>
    <property type="match status" value="1"/>
</dbReference>
<dbReference type="NCBIfam" id="NF004790">
    <property type="entry name" value="PRK06136.1"/>
    <property type="match status" value="1"/>
</dbReference>
<dbReference type="InterPro" id="IPR006366">
    <property type="entry name" value="CobA/CysG_C"/>
</dbReference>
<keyword evidence="3 6" id="KW-0808">Transferase</keyword>
<evidence type="ECO:0000256" key="1">
    <source>
        <dbReference type="ARBA" id="ARBA00012162"/>
    </source>
</evidence>
<dbReference type="Gene3D" id="3.30.950.10">
    <property type="entry name" value="Methyltransferase, Cobalt-precorrin-4 Transmethylase, Domain 2"/>
    <property type="match status" value="1"/>
</dbReference>
<keyword evidence="5" id="KW-0627">Porphyrin biosynthesis</keyword>